<gene>
    <name evidence="3" type="ORF">RhiirA4_413138</name>
</gene>
<organism evidence="3 4">
    <name type="scientific">Rhizophagus irregularis</name>
    <dbReference type="NCBI Taxonomy" id="588596"/>
    <lineage>
        <taxon>Eukaryota</taxon>
        <taxon>Fungi</taxon>
        <taxon>Fungi incertae sedis</taxon>
        <taxon>Mucoromycota</taxon>
        <taxon>Glomeromycotina</taxon>
        <taxon>Glomeromycetes</taxon>
        <taxon>Glomerales</taxon>
        <taxon>Glomeraceae</taxon>
        <taxon>Rhizophagus</taxon>
    </lineage>
</organism>
<feature type="binding site" evidence="1">
    <location>
        <position position="2"/>
    </location>
    <ligand>
        <name>Zn(2+)</name>
        <dbReference type="ChEBI" id="CHEBI:29105"/>
        <note>catalytic</note>
    </ligand>
</feature>
<dbReference type="GO" id="GO:0006508">
    <property type="term" value="P:proteolysis"/>
    <property type="evidence" value="ECO:0007669"/>
    <property type="project" value="InterPro"/>
</dbReference>
<comment type="caution">
    <text evidence="3">The sequence shown here is derived from an EMBL/GenBank/DDBJ whole genome shotgun (WGS) entry which is preliminary data.</text>
</comment>
<reference evidence="3 4" key="1">
    <citation type="submission" date="2015-10" db="EMBL/GenBank/DDBJ databases">
        <title>Genome analyses suggest a sexual origin of heterokaryosis in a supposedly ancient asexual fungus.</title>
        <authorList>
            <person name="Ropars J."/>
            <person name="Sedzielewska K."/>
            <person name="Noel J."/>
            <person name="Charron P."/>
            <person name="Farinelli L."/>
            <person name="Marton T."/>
            <person name="Kruger M."/>
            <person name="Pelin A."/>
            <person name="Brachmann A."/>
            <person name="Corradi N."/>
        </authorList>
    </citation>
    <scope>NUCLEOTIDE SEQUENCE [LARGE SCALE GENOMIC DNA]</scope>
    <source>
        <strain evidence="3 4">A4</strain>
    </source>
</reference>
<dbReference type="InterPro" id="IPR024079">
    <property type="entry name" value="MetalloPept_cat_dom_sf"/>
</dbReference>
<comment type="caution">
    <text evidence="1">Lacks conserved residue(s) required for the propagation of feature annotation.</text>
</comment>
<evidence type="ECO:0000313" key="4">
    <source>
        <dbReference type="Proteomes" id="UP000234323"/>
    </source>
</evidence>
<dbReference type="InterPro" id="IPR001506">
    <property type="entry name" value="Peptidase_M12A"/>
</dbReference>
<keyword evidence="4" id="KW-1185">Reference proteome</keyword>
<proteinExistence type="predicted"/>
<evidence type="ECO:0000256" key="1">
    <source>
        <dbReference type="PROSITE-ProRule" id="PRU01211"/>
    </source>
</evidence>
<keyword evidence="1" id="KW-0479">Metal-binding</keyword>
<feature type="binding site" evidence="1">
    <location>
        <position position="6"/>
    </location>
    <ligand>
        <name>Zn(2+)</name>
        <dbReference type="ChEBI" id="CHEBI:29105"/>
        <note>catalytic</note>
    </ligand>
</feature>
<dbReference type="AlphaFoldDB" id="A0A2I1HV15"/>
<comment type="cofactor">
    <cofactor evidence="1">
        <name>Zn(2+)</name>
        <dbReference type="ChEBI" id="CHEBI:29105"/>
    </cofactor>
    <text evidence="1">Binds 1 zinc ion per subunit.</text>
</comment>
<feature type="domain" description="Peptidase M12A" evidence="2">
    <location>
        <begin position="1"/>
        <end position="81"/>
    </location>
</feature>
<dbReference type="Proteomes" id="UP000234323">
    <property type="component" value="Unassembled WGS sequence"/>
</dbReference>
<evidence type="ECO:0000313" key="3">
    <source>
        <dbReference type="EMBL" id="PKY62721.1"/>
    </source>
</evidence>
<sequence>MHKLMHVLGFYHEHYHHNRDIFLKVRSGNKNYQKQLESDTVCYGPYDPESIRHYSLGNWRTRLFRRMINTQSIYKKNKEIL</sequence>
<keyword evidence="1" id="KW-0862">Zinc</keyword>
<dbReference type="PROSITE" id="PS51864">
    <property type="entry name" value="ASTACIN"/>
    <property type="match status" value="1"/>
</dbReference>
<dbReference type="EMBL" id="LLXI01007835">
    <property type="protein sequence ID" value="PKY62721.1"/>
    <property type="molecule type" value="Genomic_DNA"/>
</dbReference>
<dbReference type="GO" id="GO:0004222">
    <property type="term" value="F:metalloendopeptidase activity"/>
    <property type="evidence" value="ECO:0007669"/>
    <property type="project" value="InterPro"/>
</dbReference>
<feature type="non-terminal residue" evidence="3">
    <location>
        <position position="81"/>
    </location>
</feature>
<dbReference type="VEuPathDB" id="FungiDB:RhiirA1_427493"/>
<dbReference type="SUPFAM" id="SSF55486">
    <property type="entry name" value="Metalloproteases ('zincins'), catalytic domain"/>
    <property type="match status" value="1"/>
</dbReference>
<feature type="binding site" evidence="1">
    <location>
        <position position="12"/>
    </location>
    <ligand>
        <name>Zn(2+)</name>
        <dbReference type="ChEBI" id="CHEBI:29105"/>
        <note>catalytic</note>
    </ligand>
</feature>
<name>A0A2I1HV15_9GLOM</name>
<dbReference type="Pfam" id="PF01400">
    <property type="entry name" value="Astacin"/>
    <property type="match status" value="1"/>
</dbReference>
<accession>A0A2I1HV15</accession>
<protein>
    <recommendedName>
        <fullName evidence="2">Peptidase M12A domain-containing protein</fullName>
    </recommendedName>
</protein>
<evidence type="ECO:0000259" key="2">
    <source>
        <dbReference type="PROSITE" id="PS51864"/>
    </source>
</evidence>
<dbReference type="GO" id="GO:0008270">
    <property type="term" value="F:zinc ion binding"/>
    <property type="evidence" value="ECO:0007669"/>
    <property type="project" value="UniProtKB-UniRule"/>
</dbReference>
<dbReference type="Gene3D" id="3.40.390.10">
    <property type="entry name" value="Collagenase (Catalytic Domain)"/>
    <property type="match status" value="1"/>
</dbReference>